<evidence type="ECO:0000313" key="3">
    <source>
        <dbReference type="Proteomes" id="UP001177003"/>
    </source>
</evidence>
<evidence type="ECO:0000256" key="1">
    <source>
        <dbReference type="SAM" id="MobiDB-lite"/>
    </source>
</evidence>
<gene>
    <name evidence="2" type="ORF">LSALG_LOCUS20672</name>
</gene>
<sequence length="493" mass="56535">MLQQEEKKKSKKSNKTEGESSKKGVKAEQKNKELIVTSRTVEEVSPVLTSVADTPVIKASPSKETIPSTTGFFRRIKIKRKSQLVKKTQVTHQGVTVREILAPVSPSSKKRRAEDMAKFLKKTQRIEEVDQVPETPEDEISKEVEILQSTEISKLDDIKLIEPTSLPQVTSTTDSPTFQSIMDQPFTTIFSTQSTDPPNPSAPIAETMAVDEETDNEGFGGTFKALSFDKAEEDFPDHMLMTMKQFKILNSKLNSILQSQADVGSAGITIMEVDSIMKEMESRMILKASGLIRDSESRILEKTDQNDSSTENRINSMRSDFLKEVKDLKIVTKEHHLLFVQEVKKVLEDVNMQIRELRETMTKEVQHIQQGYESAYQKIDIICDAVVQCVNMFEQFNPQMISLSAKEEQHFGELVKLPKKYLRKFLHQLFLKNFFLRNSFISKPFYKNTLLHYFEFQAFCQTYQMPHLLSQGCKGEKRLVKQRLGNMRRKLKI</sequence>
<organism evidence="2 3">
    <name type="scientific">Lactuca saligna</name>
    <name type="common">Willowleaf lettuce</name>
    <dbReference type="NCBI Taxonomy" id="75948"/>
    <lineage>
        <taxon>Eukaryota</taxon>
        <taxon>Viridiplantae</taxon>
        <taxon>Streptophyta</taxon>
        <taxon>Embryophyta</taxon>
        <taxon>Tracheophyta</taxon>
        <taxon>Spermatophyta</taxon>
        <taxon>Magnoliopsida</taxon>
        <taxon>eudicotyledons</taxon>
        <taxon>Gunneridae</taxon>
        <taxon>Pentapetalae</taxon>
        <taxon>asterids</taxon>
        <taxon>campanulids</taxon>
        <taxon>Asterales</taxon>
        <taxon>Asteraceae</taxon>
        <taxon>Cichorioideae</taxon>
        <taxon>Cichorieae</taxon>
        <taxon>Lactucinae</taxon>
        <taxon>Lactuca</taxon>
    </lineage>
</organism>
<keyword evidence="3" id="KW-1185">Reference proteome</keyword>
<proteinExistence type="predicted"/>
<reference evidence="2" key="1">
    <citation type="submission" date="2023-04" db="EMBL/GenBank/DDBJ databases">
        <authorList>
            <person name="Vijverberg K."/>
            <person name="Xiong W."/>
            <person name="Schranz E."/>
        </authorList>
    </citation>
    <scope>NUCLEOTIDE SEQUENCE</scope>
</reference>
<feature type="region of interest" description="Disordered" evidence="1">
    <location>
        <begin position="1"/>
        <end position="36"/>
    </location>
</feature>
<name>A0AA35YVJ0_LACSI</name>
<accession>A0AA35YVJ0</accession>
<dbReference type="Proteomes" id="UP001177003">
    <property type="component" value="Chromosome 4"/>
</dbReference>
<evidence type="ECO:0000313" key="2">
    <source>
        <dbReference type="EMBL" id="CAI9280950.1"/>
    </source>
</evidence>
<feature type="compositionally biased region" description="Basic and acidic residues" evidence="1">
    <location>
        <begin position="1"/>
        <end position="33"/>
    </location>
</feature>
<dbReference type="AlphaFoldDB" id="A0AA35YVJ0"/>
<protein>
    <submittedName>
        <fullName evidence="2">Uncharacterized protein</fullName>
    </submittedName>
</protein>
<dbReference type="EMBL" id="OX465080">
    <property type="protein sequence ID" value="CAI9280950.1"/>
    <property type="molecule type" value="Genomic_DNA"/>
</dbReference>